<evidence type="ECO:0000313" key="16">
    <source>
        <dbReference type="EMBL" id="MET3943307.1"/>
    </source>
</evidence>
<keyword evidence="19" id="KW-1185">Reference proteome</keyword>
<dbReference type="PROSITE" id="PS51318">
    <property type="entry name" value="TAT"/>
    <property type="match status" value="1"/>
</dbReference>
<keyword evidence="8 14" id="KW-0472">Membrane</keyword>
<keyword evidence="14" id="KW-0812">Transmembrane</keyword>
<dbReference type="InterPro" id="IPR000560">
    <property type="entry name" value="His_Pase_clade-2"/>
</dbReference>
<protein>
    <recommendedName>
        <fullName evidence="5">Multiple inositol polyphosphate phosphatase 1</fullName>
        <ecNumber evidence="4">3.1.3.62</ecNumber>
        <ecNumber evidence="3">3.1.3.80</ecNumber>
    </recommendedName>
    <alternativeName>
        <fullName evidence="9">2,3-bisphosphoglycerate 3-phosphatase</fullName>
    </alternativeName>
</protein>
<evidence type="ECO:0000256" key="6">
    <source>
        <dbReference type="ARBA" id="ARBA00022729"/>
    </source>
</evidence>
<dbReference type="EC" id="3.1.3.62" evidence="4"/>
<evidence type="ECO:0000256" key="2">
    <source>
        <dbReference type="ARBA" id="ARBA00008422"/>
    </source>
</evidence>
<dbReference type="InterPro" id="IPR006311">
    <property type="entry name" value="TAT_signal"/>
</dbReference>
<dbReference type="EMBL" id="JAAXPF010000001">
    <property type="protein sequence ID" value="NKY67872.1"/>
    <property type="molecule type" value="Genomic_DNA"/>
</dbReference>
<evidence type="ECO:0000256" key="15">
    <source>
        <dbReference type="SAM" id="SignalP"/>
    </source>
</evidence>
<proteinExistence type="inferred from homology"/>
<feature type="chain" id="PRO_5031028188" description="Multiple inositol polyphosphate phosphatase 1" evidence="15">
    <location>
        <begin position="28"/>
        <end position="525"/>
    </location>
</feature>
<comment type="similarity">
    <text evidence="2">Belongs to the histidine acid phosphatase family. MINPP1 subfamily.</text>
</comment>
<evidence type="ECO:0000256" key="14">
    <source>
        <dbReference type="SAM" id="Phobius"/>
    </source>
</evidence>
<sequence length="525" mass="57053">MSTKSRRRIAAVSAAALTAAAAPLAAAEDTTYYSTKQPYSPAAAIDSYSAAPAGFRQIYTGSVNRHGSRGLSSFKYDDLAAQMLAEAEKRGQLTELGERLIPQVEAMSQANRALTGPGEGGYGNLTAFGREELRGIGERNATRNAPLLDTIERDDLSVSFLTSGEDRATESGWYFGHGLLDDRDELTDNLASGTTDGHVELETRQDLLYAHKDKKAESYKRYNEWKDSGELKEKVQQAYDKPASREAAKGLLRKIFAPDFIEAIDSGNVQFTGKENPDKTVEGIVDAALQFYNLYIISPAMEREEAKPAEGWIFDEYMDDASGPTFAYLLDVEDFYEKGPAIAGQTVSYDNFEPLLDHMLEGVRQRAEGGTTAAEYRFGHAETIIPLAALLKLPGSEQGVPADEVMDYSNSPWRGDAVSPMAANIQWDAFQNDKDETIVRMLYNEAEVPFHAGCVPIEDGSMFYTLDELEACLPLGATSDHAKAHLASSGMSAWEVIAAAIAAVLAVWALLGLGAKLVAPLLPLA</sequence>
<keyword evidence="6 15" id="KW-0732">Signal</keyword>
<dbReference type="AlphaFoldDB" id="A0A7X6LPJ5"/>
<reference evidence="16 19" key="2">
    <citation type="submission" date="2024-06" db="EMBL/GenBank/DDBJ databases">
        <title>Sequencing the genomes of 1000 actinobacteria strains.</title>
        <authorList>
            <person name="Klenk H.-P."/>
        </authorList>
    </citation>
    <scope>NUCLEOTIDE SEQUENCE [LARGE SCALE GENOMIC DNA]</scope>
    <source>
        <strain evidence="16 19">DSM 44265</strain>
    </source>
</reference>
<evidence type="ECO:0000256" key="5">
    <source>
        <dbReference type="ARBA" id="ARBA00018097"/>
    </source>
</evidence>
<comment type="caution">
    <text evidence="17">The sequence shown here is derived from an EMBL/GenBank/DDBJ whole genome shotgun (WGS) entry which is preliminary data.</text>
</comment>
<accession>A0A7X6LPJ5</accession>
<dbReference type="GO" id="GO:0016020">
    <property type="term" value="C:membrane"/>
    <property type="evidence" value="ECO:0007669"/>
    <property type="project" value="UniProtKB-SubCell"/>
</dbReference>
<gene>
    <name evidence="17" type="ORF">HF989_00520</name>
    <name evidence="16" type="ORF">JOF50_000106</name>
</gene>
<dbReference type="Pfam" id="PF00328">
    <property type="entry name" value="His_Phos_2"/>
    <property type="match status" value="1"/>
</dbReference>
<dbReference type="GO" id="GO:0052745">
    <property type="term" value="F:inositol phosphate phosphatase activity"/>
    <property type="evidence" value="ECO:0007669"/>
    <property type="project" value="TreeGrafter"/>
</dbReference>
<dbReference type="Gene3D" id="3.40.50.1240">
    <property type="entry name" value="Phosphoglycerate mutase-like"/>
    <property type="match status" value="1"/>
</dbReference>
<evidence type="ECO:0000256" key="3">
    <source>
        <dbReference type="ARBA" id="ARBA00012976"/>
    </source>
</evidence>
<dbReference type="EMBL" id="JBEPNZ010000001">
    <property type="protein sequence ID" value="MET3943307.1"/>
    <property type="molecule type" value="Genomic_DNA"/>
</dbReference>
<feature type="signal peptide" evidence="15">
    <location>
        <begin position="1"/>
        <end position="27"/>
    </location>
</feature>
<dbReference type="PANTHER" id="PTHR20963:SF8">
    <property type="entry name" value="MULTIPLE INOSITOL POLYPHOSPHATE PHOSPHATASE 1"/>
    <property type="match status" value="1"/>
</dbReference>
<dbReference type="Proteomes" id="UP001549139">
    <property type="component" value="Unassembled WGS sequence"/>
</dbReference>
<evidence type="ECO:0000256" key="8">
    <source>
        <dbReference type="ARBA" id="ARBA00023136"/>
    </source>
</evidence>
<dbReference type="SUPFAM" id="SSF53254">
    <property type="entry name" value="Phosphoglycerate mutase-like"/>
    <property type="match status" value="1"/>
</dbReference>
<dbReference type="Proteomes" id="UP000554284">
    <property type="component" value="Unassembled WGS sequence"/>
</dbReference>
<evidence type="ECO:0000256" key="1">
    <source>
        <dbReference type="ARBA" id="ARBA00004370"/>
    </source>
</evidence>
<evidence type="ECO:0000313" key="18">
    <source>
        <dbReference type="Proteomes" id="UP000554284"/>
    </source>
</evidence>
<dbReference type="EC" id="3.1.3.80" evidence="3"/>
<dbReference type="InterPro" id="IPR029033">
    <property type="entry name" value="His_PPase_superfam"/>
</dbReference>
<comment type="subcellular location">
    <subcellularLocation>
        <location evidence="1">Membrane</location>
    </subcellularLocation>
</comment>
<keyword evidence="14" id="KW-1133">Transmembrane helix</keyword>
<dbReference type="GO" id="GO:0003993">
    <property type="term" value="F:acid phosphatase activity"/>
    <property type="evidence" value="ECO:0007669"/>
    <property type="project" value="TreeGrafter"/>
</dbReference>
<organism evidence="17 18">
    <name type="scientific">Corynebacterium mucifaciens</name>
    <dbReference type="NCBI Taxonomy" id="57171"/>
    <lineage>
        <taxon>Bacteria</taxon>
        <taxon>Bacillati</taxon>
        <taxon>Actinomycetota</taxon>
        <taxon>Actinomycetes</taxon>
        <taxon>Mycobacteriales</taxon>
        <taxon>Corynebacteriaceae</taxon>
        <taxon>Corynebacterium</taxon>
    </lineage>
</organism>
<comment type="catalytic activity">
    <reaction evidence="13">
        <text>(2R)-2,3-bisphosphoglycerate + H2O = (2R)-2-phosphoglycerate + phosphate</text>
        <dbReference type="Rhea" id="RHEA:27381"/>
        <dbReference type="ChEBI" id="CHEBI:15377"/>
        <dbReference type="ChEBI" id="CHEBI:43474"/>
        <dbReference type="ChEBI" id="CHEBI:58248"/>
        <dbReference type="ChEBI" id="CHEBI:58289"/>
        <dbReference type="EC" id="3.1.3.80"/>
    </reaction>
    <physiologicalReaction direction="left-to-right" evidence="13">
        <dbReference type="Rhea" id="RHEA:27382"/>
    </physiologicalReaction>
</comment>
<comment type="catalytic activity">
    <reaction evidence="12">
        <text>1D-myo-inositol hexakisphosphate + H2O = 1D-myo-inositol 1,2,4,5,6-pentakisphosphate + phosphate</text>
        <dbReference type="Rhea" id="RHEA:16989"/>
        <dbReference type="ChEBI" id="CHEBI:15377"/>
        <dbReference type="ChEBI" id="CHEBI:43474"/>
        <dbReference type="ChEBI" id="CHEBI:57798"/>
        <dbReference type="ChEBI" id="CHEBI:58130"/>
        <dbReference type="EC" id="3.1.3.62"/>
    </reaction>
    <physiologicalReaction direction="left-to-right" evidence="12">
        <dbReference type="Rhea" id="RHEA:16990"/>
    </physiologicalReaction>
</comment>
<evidence type="ECO:0000256" key="12">
    <source>
        <dbReference type="ARBA" id="ARBA00043691"/>
    </source>
</evidence>
<reference evidence="17 18" key="1">
    <citation type="submission" date="2020-04" db="EMBL/GenBank/DDBJ databases">
        <title>MicrobeNet Type strains.</title>
        <authorList>
            <person name="Nicholson A.C."/>
        </authorList>
    </citation>
    <scope>NUCLEOTIDE SEQUENCE [LARGE SCALE GENOMIC DNA]</scope>
    <source>
        <strain evidence="17 18">ATCC 700355</strain>
    </source>
</reference>
<evidence type="ECO:0000313" key="19">
    <source>
        <dbReference type="Proteomes" id="UP001549139"/>
    </source>
</evidence>
<keyword evidence="7" id="KW-0378">Hydrolase</keyword>
<evidence type="ECO:0000256" key="10">
    <source>
        <dbReference type="ARBA" id="ARBA00043668"/>
    </source>
</evidence>
<evidence type="ECO:0000256" key="13">
    <source>
        <dbReference type="ARBA" id="ARBA00043832"/>
    </source>
</evidence>
<evidence type="ECO:0000256" key="7">
    <source>
        <dbReference type="ARBA" id="ARBA00022801"/>
    </source>
</evidence>
<evidence type="ECO:0000313" key="17">
    <source>
        <dbReference type="EMBL" id="NKY67872.1"/>
    </source>
</evidence>
<dbReference type="RefSeq" id="WP_168683424.1">
    <property type="nucleotide sequence ID" value="NZ_JAAXPF010000001.1"/>
</dbReference>
<feature type="transmembrane region" description="Helical" evidence="14">
    <location>
        <begin position="496"/>
        <end position="519"/>
    </location>
</feature>
<evidence type="ECO:0000256" key="9">
    <source>
        <dbReference type="ARBA" id="ARBA00031642"/>
    </source>
</evidence>
<comment type="catalytic activity">
    <reaction evidence="10">
        <text>1D-myo-inositol 1,2,5,6-tetrakisphosphate + H2O = 1D-myo-inositol 1,2,6-trisphosphate + phosphate</text>
        <dbReference type="Rhea" id="RHEA:77119"/>
        <dbReference type="ChEBI" id="CHEBI:15377"/>
        <dbReference type="ChEBI" id="CHEBI:43474"/>
        <dbReference type="ChEBI" id="CHEBI:195535"/>
        <dbReference type="ChEBI" id="CHEBI:195537"/>
        <dbReference type="EC" id="3.1.3.62"/>
    </reaction>
    <physiologicalReaction direction="left-to-right" evidence="10">
        <dbReference type="Rhea" id="RHEA:77120"/>
    </physiologicalReaction>
</comment>
<evidence type="ECO:0000256" key="11">
    <source>
        <dbReference type="ARBA" id="ARBA00043671"/>
    </source>
</evidence>
<dbReference type="GO" id="GO:0034417">
    <property type="term" value="F:bisphosphoglycerate 3-phosphatase activity"/>
    <property type="evidence" value="ECO:0007669"/>
    <property type="project" value="UniProtKB-EC"/>
</dbReference>
<dbReference type="PANTHER" id="PTHR20963">
    <property type="entry name" value="MULTIPLE INOSITOL POLYPHOSPHATE PHOSPHATASE-RELATED"/>
    <property type="match status" value="1"/>
</dbReference>
<evidence type="ECO:0000256" key="4">
    <source>
        <dbReference type="ARBA" id="ARBA00013040"/>
    </source>
</evidence>
<comment type="catalytic activity">
    <reaction evidence="11">
        <text>1D-myo-inositol 1,2,4,5,6-pentakisphosphate + H2O = 1D-myo-inositol 1,2,5,6-tetrakisphosphate + phosphate</text>
        <dbReference type="Rhea" id="RHEA:77115"/>
        <dbReference type="ChEBI" id="CHEBI:15377"/>
        <dbReference type="ChEBI" id="CHEBI:43474"/>
        <dbReference type="ChEBI" id="CHEBI:57798"/>
        <dbReference type="ChEBI" id="CHEBI:195535"/>
        <dbReference type="EC" id="3.1.3.62"/>
    </reaction>
    <physiologicalReaction direction="left-to-right" evidence="11">
        <dbReference type="Rhea" id="RHEA:77116"/>
    </physiologicalReaction>
</comment>
<name>A0A7X6LPJ5_9CORY</name>